<dbReference type="EMBL" id="LFYR01001146">
    <property type="protein sequence ID" value="KMZ64488.1"/>
    <property type="molecule type" value="Genomic_DNA"/>
</dbReference>
<proteinExistence type="predicted"/>
<dbReference type="SMART" id="SM00450">
    <property type="entry name" value="RHOD"/>
    <property type="match status" value="1"/>
</dbReference>
<dbReference type="OMA" id="HLVVGCN"/>
<dbReference type="GO" id="GO:0003824">
    <property type="term" value="F:catalytic activity"/>
    <property type="evidence" value="ECO:0007669"/>
    <property type="project" value="InterPro"/>
</dbReference>
<evidence type="ECO:0000313" key="2">
    <source>
        <dbReference type="EMBL" id="KMZ64488.1"/>
    </source>
</evidence>
<keyword evidence="3" id="KW-1185">Reference proteome</keyword>
<dbReference type="Proteomes" id="UP000036987">
    <property type="component" value="Unassembled WGS sequence"/>
</dbReference>
<comment type="caution">
    <text evidence="2">The sequence shown here is derived from an EMBL/GenBank/DDBJ whole genome shotgun (WGS) entry which is preliminary data.</text>
</comment>
<sequence>MECGGKRSEEEVAENIDPKMAKELLQSGYRYLDVRTVNEYRKGNVKDSINIPYWFLNSKGRETNPQFMELVLKSFSKDDYIVVACASGTRSAAASLDLINSGFKHVKNMSCGYNGWTKAGLNKNKITSNL</sequence>
<accession>A0A0K9P638</accession>
<dbReference type="PROSITE" id="PS50206">
    <property type="entry name" value="RHODANESE_3"/>
    <property type="match status" value="1"/>
</dbReference>
<evidence type="ECO:0000313" key="3">
    <source>
        <dbReference type="Proteomes" id="UP000036987"/>
    </source>
</evidence>
<dbReference type="CDD" id="cd00158">
    <property type="entry name" value="RHOD"/>
    <property type="match status" value="1"/>
</dbReference>
<evidence type="ECO:0000259" key="1">
    <source>
        <dbReference type="PROSITE" id="PS50206"/>
    </source>
</evidence>
<dbReference type="AlphaFoldDB" id="A0A0K9P638"/>
<dbReference type="InterPro" id="IPR044684">
    <property type="entry name" value="STR17/STR18/HARC1-like"/>
</dbReference>
<dbReference type="PANTHER" id="PTHR44542:SF12">
    <property type="entry name" value="THIOSULFATE SULFURTRANSFERASE 18"/>
    <property type="match status" value="1"/>
</dbReference>
<reference evidence="3" key="1">
    <citation type="journal article" date="2016" name="Nature">
        <title>The genome of the seagrass Zostera marina reveals angiosperm adaptation to the sea.</title>
        <authorList>
            <person name="Olsen J.L."/>
            <person name="Rouze P."/>
            <person name="Verhelst B."/>
            <person name="Lin Y.-C."/>
            <person name="Bayer T."/>
            <person name="Collen J."/>
            <person name="Dattolo E."/>
            <person name="De Paoli E."/>
            <person name="Dittami S."/>
            <person name="Maumus F."/>
            <person name="Michel G."/>
            <person name="Kersting A."/>
            <person name="Lauritano C."/>
            <person name="Lohaus R."/>
            <person name="Toepel M."/>
            <person name="Tonon T."/>
            <person name="Vanneste K."/>
            <person name="Amirebrahimi M."/>
            <person name="Brakel J."/>
            <person name="Bostroem C."/>
            <person name="Chovatia M."/>
            <person name="Grimwood J."/>
            <person name="Jenkins J.W."/>
            <person name="Jueterbock A."/>
            <person name="Mraz A."/>
            <person name="Stam W.T."/>
            <person name="Tice H."/>
            <person name="Bornberg-Bauer E."/>
            <person name="Green P.J."/>
            <person name="Pearson G.A."/>
            <person name="Procaccini G."/>
            <person name="Duarte C.M."/>
            <person name="Schmutz J."/>
            <person name="Reusch T.B.H."/>
            <person name="Van de Peer Y."/>
        </authorList>
    </citation>
    <scope>NUCLEOTIDE SEQUENCE [LARGE SCALE GENOMIC DNA]</scope>
    <source>
        <strain evidence="3">cv. Finnish</strain>
    </source>
</reference>
<dbReference type="OrthoDB" id="566238at2759"/>
<gene>
    <name evidence="2" type="ORF">ZOSMA_367G00090</name>
</gene>
<feature type="domain" description="Rhodanese" evidence="1">
    <location>
        <begin position="25"/>
        <end position="125"/>
    </location>
</feature>
<dbReference type="PANTHER" id="PTHR44542">
    <property type="entry name" value="THIOSULFATE SULFURTRANSFERASE 18"/>
    <property type="match status" value="1"/>
</dbReference>
<dbReference type="Pfam" id="PF00581">
    <property type="entry name" value="Rhodanese"/>
    <property type="match status" value="1"/>
</dbReference>
<organism evidence="2 3">
    <name type="scientific">Zostera marina</name>
    <name type="common">Eelgrass</name>
    <dbReference type="NCBI Taxonomy" id="29655"/>
    <lineage>
        <taxon>Eukaryota</taxon>
        <taxon>Viridiplantae</taxon>
        <taxon>Streptophyta</taxon>
        <taxon>Embryophyta</taxon>
        <taxon>Tracheophyta</taxon>
        <taxon>Spermatophyta</taxon>
        <taxon>Magnoliopsida</taxon>
        <taxon>Liliopsida</taxon>
        <taxon>Zosteraceae</taxon>
        <taxon>Zostera</taxon>
    </lineage>
</organism>
<protein>
    <submittedName>
        <fullName evidence="2">Rhodanese-like domain-containing protein</fullName>
    </submittedName>
</protein>
<dbReference type="InterPro" id="IPR036873">
    <property type="entry name" value="Rhodanese-like_dom_sf"/>
</dbReference>
<dbReference type="SUPFAM" id="SSF52821">
    <property type="entry name" value="Rhodanese/Cell cycle control phosphatase"/>
    <property type="match status" value="1"/>
</dbReference>
<dbReference type="Gene3D" id="3.40.250.10">
    <property type="entry name" value="Rhodanese-like domain"/>
    <property type="match status" value="1"/>
</dbReference>
<dbReference type="InterPro" id="IPR001763">
    <property type="entry name" value="Rhodanese-like_dom"/>
</dbReference>
<dbReference type="STRING" id="29655.A0A0K9P638"/>
<name>A0A0K9P638_ZOSMR</name>